<evidence type="ECO:0000313" key="1">
    <source>
        <dbReference type="Proteomes" id="UP000887574"/>
    </source>
</evidence>
<dbReference type="WBParaSite" id="jg23645">
    <property type="protein sequence ID" value="jg23645"/>
    <property type="gene ID" value="jg23645"/>
</dbReference>
<reference evidence="2" key="1">
    <citation type="submission" date="2022-11" db="UniProtKB">
        <authorList>
            <consortium name="WormBaseParasite"/>
        </authorList>
    </citation>
    <scope>IDENTIFICATION</scope>
</reference>
<protein>
    <submittedName>
        <fullName evidence="2">Uncharacterized protein</fullName>
    </submittedName>
</protein>
<evidence type="ECO:0000313" key="2">
    <source>
        <dbReference type="WBParaSite" id="jg23645"/>
    </source>
</evidence>
<name>A0A915DUI4_9BILA</name>
<proteinExistence type="predicted"/>
<dbReference type="AlphaFoldDB" id="A0A915DUI4"/>
<accession>A0A915DUI4</accession>
<sequence length="79" mass="9075">MFACSSTISIEEKNIRAYKTGSNGLLLHPESLERQQQKNSRILENNTSVHLRPINHNNHSDVLPADAFKAKKSWDRQEM</sequence>
<keyword evidence="1" id="KW-1185">Reference proteome</keyword>
<dbReference type="Proteomes" id="UP000887574">
    <property type="component" value="Unplaced"/>
</dbReference>
<organism evidence="1 2">
    <name type="scientific">Ditylenchus dipsaci</name>
    <dbReference type="NCBI Taxonomy" id="166011"/>
    <lineage>
        <taxon>Eukaryota</taxon>
        <taxon>Metazoa</taxon>
        <taxon>Ecdysozoa</taxon>
        <taxon>Nematoda</taxon>
        <taxon>Chromadorea</taxon>
        <taxon>Rhabditida</taxon>
        <taxon>Tylenchina</taxon>
        <taxon>Tylenchomorpha</taxon>
        <taxon>Sphaerularioidea</taxon>
        <taxon>Anguinidae</taxon>
        <taxon>Anguininae</taxon>
        <taxon>Ditylenchus</taxon>
    </lineage>
</organism>